<dbReference type="SMART" id="SM00307">
    <property type="entry name" value="ILWEQ"/>
    <property type="match status" value="1"/>
</dbReference>
<gene>
    <name evidence="9" type="ORF">H696_00510</name>
</gene>
<dbReference type="Gene3D" id="1.20.1410.10">
    <property type="entry name" value="I/LWEQ domain"/>
    <property type="match status" value="1"/>
</dbReference>
<dbReference type="GO" id="GO:0030864">
    <property type="term" value="C:cortical actin cytoskeleton"/>
    <property type="evidence" value="ECO:0007669"/>
    <property type="project" value="TreeGrafter"/>
</dbReference>
<feature type="domain" description="I/LWEQ" evidence="8">
    <location>
        <begin position="739"/>
        <end position="996"/>
    </location>
</feature>
<dbReference type="SMART" id="SM00273">
    <property type="entry name" value="ENTH"/>
    <property type="match status" value="1"/>
</dbReference>
<dbReference type="InterPro" id="IPR008942">
    <property type="entry name" value="ENTH_VHS"/>
</dbReference>
<protein>
    <recommendedName>
        <fullName evidence="11">I/LWEQ domain-containing protein</fullName>
    </recommendedName>
</protein>
<dbReference type="SUPFAM" id="SSF109885">
    <property type="entry name" value="I/LWEQ domain"/>
    <property type="match status" value="1"/>
</dbReference>
<dbReference type="SUPFAM" id="SSF48464">
    <property type="entry name" value="ENTH/VHS domain"/>
    <property type="match status" value="1"/>
</dbReference>
<proteinExistence type="inferred from homology"/>
<dbReference type="GO" id="GO:0007015">
    <property type="term" value="P:actin filament organization"/>
    <property type="evidence" value="ECO:0007669"/>
    <property type="project" value="TreeGrafter"/>
</dbReference>
<dbReference type="EMBL" id="KB932201">
    <property type="protein sequence ID" value="KCV72956.1"/>
    <property type="molecule type" value="Genomic_DNA"/>
</dbReference>
<dbReference type="GO" id="GO:0043325">
    <property type="term" value="F:phosphatidylinositol-3,4-bisphosphate binding"/>
    <property type="evidence" value="ECO:0007669"/>
    <property type="project" value="TreeGrafter"/>
</dbReference>
<dbReference type="PANTHER" id="PTHR10407:SF15">
    <property type="entry name" value="HUNTINGTIN INTERACTING PROTEIN 1"/>
    <property type="match status" value="1"/>
</dbReference>
<keyword evidence="4" id="KW-0009">Actin-binding</keyword>
<feature type="compositionally biased region" description="Pro residues" evidence="6">
    <location>
        <begin position="1036"/>
        <end position="1047"/>
    </location>
</feature>
<name>A0A058ZG90_FONAL</name>
<dbReference type="Pfam" id="PF01608">
    <property type="entry name" value="I_LWEQ"/>
    <property type="match status" value="1"/>
</dbReference>
<dbReference type="GO" id="GO:0051015">
    <property type="term" value="F:actin filament binding"/>
    <property type="evidence" value="ECO:0007669"/>
    <property type="project" value="TreeGrafter"/>
</dbReference>
<dbReference type="Gene3D" id="1.25.40.90">
    <property type="match status" value="1"/>
</dbReference>
<evidence type="ECO:0008006" key="11">
    <source>
        <dbReference type="Google" id="ProtNLM"/>
    </source>
</evidence>
<feature type="coiled-coil region" evidence="5">
    <location>
        <begin position="391"/>
        <end position="459"/>
    </location>
</feature>
<feature type="coiled-coil region" evidence="5">
    <location>
        <begin position="310"/>
        <end position="337"/>
    </location>
</feature>
<dbReference type="OrthoDB" id="10262320at2759"/>
<dbReference type="GeneID" id="20525235"/>
<dbReference type="InterPro" id="IPR002558">
    <property type="entry name" value="ILWEQ_dom"/>
</dbReference>
<evidence type="ECO:0000256" key="5">
    <source>
        <dbReference type="SAM" id="Coils"/>
    </source>
</evidence>
<feature type="region of interest" description="Disordered" evidence="6">
    <location>
        <begin position="1021"/>
        <end position="1047"/>
    </location>
</feature>
<dbReference type="GO" id="GO:0048268">
    <property type="term" value="P:clathrin coat assembly"/>
    <property type="evidence" value="ECO:0007669"/>
    <property type="project" value="TreeGrafter"/>
</dbReference>
<reference evidence="9" key="1">
    <citation type="submission" date="2013-04" db="EMBL/GenBank/DDBJ databases">
        <title>The Genome Sequence of Fonticula alba ATCC 38817.</title>
        <authorList>
            <consortium name="The Broad Institute Genomics Platform"/>
            <person name="Russ C."/>
            <person name="Cuomo C."/>
            <person name="Burger G."/>
            <person name="Gray M.W."/>
            <person name="Holland P.W.H."/>
            <person name="King N."/>
            <person name="Lang F.B.F."/>
            <person name="Roger A.J."/>
            <person name="Ruiz-Trillo I."/>
            <person name="Brown M."/>
            <person name="Walker B."/>
            <person name="Young S."/>
            <person name="Zeng Q."/>
            <person name="Gargeya S."/>
            <person name="Fitzgerald M."/>
            <person name="Haas B."/>
            <person name="Abouelleil A."/>
            <person name="Allen A.W."/>
            <person name="Alvarado L."/>
            <person name="Arachchi H.M."/>
            <person name="Berlin A.M."/>
            <person name="Chapman S.B."/>
            <person name="Gainer-Dewar J."/>
            <person name="Goldberg J."/>
            <person name="Griggs A."/>
            <person name="Gujja S."/>
            <person name="Hansen M."/>
            <person name="Howarth C."/>
            <person name="Imamovic A."/>
            <person name="Ireland A."/>
            <person name="Larimer J."/>
            <person name="McCowan C."/>
            <person name="Murphy C."/>
            <person name="Pearson M."/>
            <person name="Poon T.W."/>
            <person name="Priest M."/>
            <person name="Roberts A."/>
            <person name="Saif S."/>
            <person name="Shea T."/>
            <person name="Sisk P."/>
            <person name="Sykes S."/>
            <person name="Wortman J."/>
            <person name="Nusbaum C."/>
            <person name="Birren B."/>
        </authorList>
    </citation>
    <scope>NUCLEOTIDE SEQUENCE [LARGE SCALE GENOMIC DNA]</scope>
    <source>
        <strain evidence="9">ATCC 38817</strain>
    </source>
</reference>
<dbReference type="OMA" id="FQMSVEM"/>
<comment type="similarity">
    <text evidence="2">Belongs to the SLA2 family.</text>
</comment>
<dbReference type="CDD" id="cd17007">
    <property type="entry name" value="ANTH_N_Sla2p"/>
    <property type="match status" value="1"/>
</dbReference>
<sequence>MSVITERDMMQHMAKALSHDETAPKPKHVRALIIYNMQGVPNAYATFWNAFKQQNLHTDEVVCYKGLLTLHKVIRDCNVDFLKSAFREVNFLKSLVNQPMRSGARGYQRLIAAYNHFLILKLAFHQVHPEFSPNMSYADYVSLRKAHEPNEAYQTVLDLFKLQGDVLILVGIVFNSFKTGVANECRISSLVPLIEESWGIYQFLMSMLRAMHAMVSDISVYTELRDKFSEQHASLHKFYESSSSIRYLTSLIDIPRLSRDPPLLYEPHQALPVEPPRKAASPPPPVASPPPEPIVVHVPSGPDPALLRLLAEKDAEIARLRNRVAELEHELGVMRGLLAGEQTRSMDLESRSKTLDEEHKAASANLARLTKMYGTMRAQHLDLLRQKQDFATETRRQAAASEAAIAEARRNAEAAVRKDTEKTIAEELAKAQKAHEEALQRLKEQEARERELLASQLAQTKLTLEEFSKSSGAESDALRQHYARLEEAQAASLAAAKLESDRLQAELASQRVFYDALKRESDARAAELALQRQENEARMAEAERIARADAEALASARRANLQLLADRLLEEVRGRVDLSVASDTCAPHANASRAIAASDAIRAALESFNGLNTVEFMNSLVLSHDGASGAAGGTGADGGTADLSELLRQAHAVAENIDSMLNTVRGLGATYEGLFDGAGGTGTGGEMPRFDAEALIRAAEKVAGSCRDMLRRPMETGATTTDNQEHAAGFEAAMQTLSGLLGQLPDPSAISTTKSLDIDGAMAGAAAEIDQAVARLSALLAEAMKEPSRAVHASLLDTTRAIAGAIGALMRAARLAQEEIVAKGRGTASPDQFYRKNHRWTEGLVSAAQSVASCTNVLVDKADRAVSDDPEADGENRMEYLVASAHQVAASTAQLVAASRVKADRNSVTQENLEGAAKVVSEATRALVRAVKQISSRAAAEKAASQPAAAAGGQLSSAQFRMQDMEKQVKILSLEKALEDARRELADLRKLNYHNLEADSPTADSPPETAGGLETSVNKMTLNAATPAPGPMSKKVPPPVAPKPSFN</sequence>
<feature type="domain" description="ENTH" evidence="7">
    <location>
        <begin position="1"/>
        <end position="132"/>
    </location>
</feature>
<feature type="coiled-coil region" evidence="5">
    <location>
        <begin position="955"/>
        <end position="991"/>
    </location>
</feature>
<comment type="subcellular location">
    <subcellularLocation>
        <location evidence="1">Cytoplasm</location>
    </subcellularLocation>
</comment>
<dbReference type="GO" id="GO:0080025">
    <property type="term" value="F:phosphatidylinositol-3,5-bisphosphate binding"/>
    <property type="evidence" value="ECO:0007669"/>
    <property type="project" value="TreeGrafter"/>
</dbReference>
<dbReference type="STRING" id="691883.A0A058ZG90"/>
<dbReference type="GO" id="GO:0035615">
    <property type="term" value="F:clathrin adaptor activity"/>
    <property type="evidence" value="ECO:0007669"/>
    <property type="project" value="TreeGrafter"/>
</dbReference>
<feature type="region of interest" description="Disordered" evidence="6">
    <location>
        <begin position="266"/>
        <end position="290"/>
    </location>
</feature>
<dbReference type="Proteomes" id="UP000030693">
    <property type="component" value="Unassembled WGS sequence"/>
</dbReference>
<keyword evidence="5" id="KW-0175">Coiled coil</keyword>
<evidence type="ECO:0000313" key="10">
    <source>
        <dbReference type="Proteomes" id="UP000030693"/>
    </source>
</evidence>
<keyword evidence="3" id="KW-0963">Cytoplasm</keyword>
<dbReference type="InterPro" id="IPR035964">
    <property type="entry name" value="I/LWEQ_dom_sf"/>
</dbReference>
<dbReference type="Pfam" id="PF07651">
    <property type="entry name" value="ANTH"/>
    <property type="match status" value="1"/>
</dbReference>
<evidence type="ECO:0000313" key="9">
    <source>
        <dbReference type="EMBL" id="KCV72956.1"/>
    </source>
</evidence>
<evidence type="ECO:0000256" key="4">
    <source>
        <dbReference type="ARBA" id="ARBA00023203"/>
    </source>
</evidence>
<dbReference type="GO" id="GO:0006897">
    <property type="term" value="P:endocytosis"/>
    <property type="evidence" value="ECO:0007669"/>
    <property type="project" value="InterPro"/>
</dbReference>
<dbReference type="InterPro" id="IPR011417">
    <property type="entry name" value="ANTH_dom"/>
</dbReference>
<evidence type="ECO:0000256" key="1">
    <source>
        <dbReference type="ARBA" id="ARBA00004496"/>
    </source>
</evidence>
<organism evidence="9">
    <name type="scientific">Fonticula alba</name>
    <name type="common">Slime mold</name>
    <dbReference type="NCBI Taxonomy" id="691883"/>
    <lineage>
        <taxon>Eukaryota</taxon>
        <taxon>Rotosphaerida</taxon>
        <taxon>Fonticulaceae</taxon>
        <taxon>Fonticula</taxon>
    </lineage>
</organism>
<keyword evidence="10" id="KW-1185">Reference proteome</keyword>
<evidence type="ECO:0000256" key="3">
    <source>
        <dbReference type="ARBA" id="ARBA00022490"/>
    </source>
</evidence>
<dbReference type="AlphaFoldDB" id="A0A058ZG90"/>
<dbReference type="PROSITE" id="PS50942">
    <property type="entry name" value="ENTH"/>
    <property type="match status" value="1"/>
</dbReference>
<evidence type="ECO:0000256" key="2">
    <source>
        <dbReference type="ARBA" id="ARBA00010135"/>
    </source>
</evidence>
<dbReference type="eggNOG" id="KOG0980">
    <property type="taxonomic scope" value="Eukaryota"/>
</dbReference>
<accession>A0A058ZG90</accession>
<dbReference type="InterPro" id="IPR030224">
    <property type="entry name" value="Sla2_fam"/>
</dbReference>
<dbReference type="InterPro" id="IPR013809">
    <property type="entry name" value="ENTH"/>
</dbReference>
<evidence type="ECO:0000259" key="7">
    <source>
        <dbReference type="PROSITE" id="PS50942"/>
    </source>
</evidence>
<feature type="compositionally biased region" description="Pro residues" evidence="6">
    <location>
        <begin position="281"/>
        <end position="290"/>
    </location>
</feature>
<dbReference type="PANTHER" id="PTHR10407">
    <property type="entry name" value="HUNTINGTIN INTERACTING PROTEIN 1"/>
    <property type="match status" value="1"/>
</dbReference>
<evidence type="ECO:0000256" key="6">
    <source>
        <dbReference type="SAM" id="MobiDB-lite"/>
    </source>
</evidence>
<dbReference type="GO" id="GO:0030136">
    <property type="term" value="C:clathrin-coated vesicle"/>
    <property type="evidence" value="ECO:0007669"/>
    <property type="project" value="TreeGrafter"/>
</dbReference>
<dbReference type="RefSeq" id="XP_009492657.1">
    <property type="nucleotide sequence ID" value="XM_009494382.1"/>
</dbReference>
<evidence type="ECO:0000259" key="8">
    <source>
        <dbReference type="PROSITE" id="PS50945"/>
    </source>
</evidence>
<dbReference type="GO" id="GO:0032051">
    <property type="term" value="F:clathrin light chain binding"/>
    <property type="evidence" value="ECO:0007669"/>
    <property type="project" value="TreeGrafter"/>
</dbReference>
<dbReference type="PROSITE" id="PS50945">
    <property type="entry name" value="I_LWEQ"/>
    <property type="match status" value="1"/>
</dbReference>